<dbReference type="EMBL" id="JEMX01000028">
    <property type="protein sequence ID" value="EXI80862.1"/>
    <property type="molecule type" value="Genomic_DNA"/>
</dbReference>
<evidence type="ECO:0000313" key="11">
    <source>
        <dbReference type="Proteomes" id="UP000021816"/>
    </source>
</evidence>
<comment type="similarity">
    <text evidence="2">Belongs to the ABC-4 integral membrane protein family. LolC/E subfamily.</text>
</comment>
<dbReference type="InterPro" id="IPR025857">
    <property type="entry name" value="MacB_PCD"/>
</dbReference>
<dbReference type="STRING" id="1454003.AW10_01475"/>
<dbReference type="Proteomes" id="UP000021816">
    <property type="component" value="Unassembled WGS sequence"/>
</dbReference>
<name>A0A011PUZ5_9PROT</name>
<dbReference type="AlphaFoldDB" id="A0A011PUZ5"/>
<dbReference type="InterPro" id="IPR051447">
    <property type="entry name" value="Lipoprotein-release_system"/>
</dbReference>
<evidence type="ECO:0000256" key="6">
    <source>
        <dbReference type="ARBA" id="ARBA00023136"/>
    </source>
</evidence>
<keyword evidence="3" id="KW-1003">Cell membrane</keyword>
<keyword evidence="6 7" id="KW-0472">Membrane</keyword>
<proteinExistence type="inferred from homology"/>
<comment type="caution">
    <text evidence="10">The sequence shown here is derived from an EMBL/GenBank/DDBJ whole genome shotgun (WGS) entry which is preliminary data.</text>
</comment>
<evidence type="ECO:0000256" key="7">
    <source>
        <dbReference type="SAM" id="Phobius"/>
    </source>
</evidence>
<dbReference type="Pfam" id="PF12704">
    <property type="entry name" value="MacB_PCD"/>
    <property type="match status" value="1"/>
</dbReference>
<dbReference type="GO" id="GO:0044874">
    <property type="term" value="P:lipoprotein localization to outer membrane"/>
    <property type="evidence" value="ECO:0007669"/>
    <property type="project" value="TreeGrafter"/>
</dbReference>
<protein>
    <submittedName>
        <fullName evidence="10">Lipoprotein-releasing system transmembrane protein LolE</fullName>
    </submittedName>
</protein>
<keyword evidence="10" id="KW-0449">Lipoprotein</keyword>
<keyword evidence="4 7" id="KW-0812">Transmembrane</keyword>
<feature type="domain" description="ABC3 transporter permease C-terminal" evidence="8">
    <location>
        <begin position="272"/>
        <end position="394"/>
    </location>
</feature>
<evidence type="ECO:0000259" key="8">
    <source>
        <dbReference type="Pfam" id="PF02687"/>
    </source>
</evidence>
<keyword evidence="5 7" id="KW-1133">Transmembrane helix</keyword>
<dbReference type="PANTHER" id="PTHR30489">
    <property type="entry name" value="LIPOPROTEIN-RELEASING SYSTEM TRANSMEMBRANE PROTEIN LOLE"/>
    <property type="match status" value="1"/>
</dbReference>
<feature type="transmembrane region" description="Helical" evidence="7">
    <location>
        <begin position="363"/>
        <end position="385"/>
    </location>
</feature>
<evidence type="ECO:0000256" key="2">
    <source>
        <dbReference type="ARBA" id="ARBA00005236"/>
    </source>
</evidence>
<dbReference type="GO" id="GO:0098797">
    <property type="term" value="C:plasma membrane protein complex"/>
    <property type="evidence" value="ECO:0007669"/>
    <property type="project" value="TreeGrafter"/>
</dbReference>
<sequence length="403" mass="43230">MLKLALRNILRHIVRTAMTLAVIIFGVASLILSGGFVEDMFFQLGESIIRSQSGHLQVQKAGFFARGGRSPHQYLIDQPDALREAIAQLPQIDDAMLRMSFSGLLSNGRSDWPIMGEGIEPDKEARLGTHLRITAGRQLVSTDTNGILLGDGVARTLKLKPADTVTLLVTTAEGALNTRELEVVGIFQSFSKEFDARAVRIPLAAAQELVSSPSANTVVIALKNTPDTESVAASLQARLDGNVLEVKTWQELNDFYANTVALYERQFGVLQGIILVMVLLSVGNSVNMSVFERIGEFGTMMALGNNRLQIFKLVVIENLVLGTIGAFAGVVVGTALALAISAIGIPMPPPPNANIGYTALIRVVPSVLLLAFFVGLLATVAAALFPASRVARTPVAEALRQNY</sequence>
<dbReference type="InterPro" id="IPR003838">
    <property type="entry name" value="ABC3_permease_C"/>
</dbReference>
<comment type="subcellular location">
    <subcellularLocation>
        <location evidence="1">Cell membrane</location>
        <topology evidence="1">Multi-pass membrane protein</topology>
    </subcellularLocation>
</comment>
<evidence type="ECO:0000256" key="1">
    <source>
        <dbReference type="ARBA" id="ARBA00004651"/>
    </source>
</evidence>
<dbReference type="PATRIC" id="fig|1454003.3.peg.1519"/>
<feature type="domain" description="MacB-like periplasmic core" evidence="9">
    <location>
        <begin position="16"/>
        <end position="237"/>
    </location>
</feature>
<evidence type="ECO:0000256" key="3">
    <source>
        <dbReference type="ARBA" id="ARBA00022475"/>
    </source>
</evidence>
<evidence type="ECO:0000259" key="9">
    <source>
        <dbReference type="Pfam" id="PF12704"/>
    </source>
</evidence>
<gene>
    <name evidence="10" type="primary">lolE_1</name>
    <name evidence="10" type="ORF">AW10_01475</name>
</gene>
<evidence type="ECO:0000313" key="10">
    <source>
        <dbReference type="EMBL" id="EXI80862.1"/>
    </source>
</evidence>
<organism evidence="10 11">
    <name type="scientific">Candidatus Accumulibacter appositus</name>
    <dbReference type="NCBI Taxonomy" id="1454003"/>
    <lineage>
        <taxon>Bacteria</taxon>
        <taxon>Pseudomonadati</taxon>
        <taxon>Pseudomonadota</taxon>
        <taxon>Betaproteobacteria</taxon>
        <taxon>Candidatus Accumulibacter</taxon>
    </lineage>
</organism>
<evidence type="ECO:0000256" key="4">
    <source>
        <dbReference type="ARBA" id="ARBA00022692"/>
    </source>
</evidence>
<reference evidence="10 11" key="1">
    <citation type="submission" date="2014-02" db="EMBL/GenBank/DDBJ databases">
        <title>Expanding our view of genomic diversity in Candidatus Accumulibacter clades.</title>
        <authorList>
            <person name="Skennerton C.T."/>
            <person name="Barr J.J."/>
            <person name="Slater F.R."/>
            <person name="Bond P.L."/>
            <person name="Tyson G.W."/>
        </authorList>
    </citation>
    <scope>NUCLEOTIDE SEQUENCE [LARGE SCALE GENOMIC DNA]</scope>
    <source>
        <strain evidence="11">BA-92</strain>
    </source>
</reference>
<dbReference type="Pfam" id="PF02687">
    <property type="entry name" value="FtsX"/>
    <property type="match status" value="1"/>
</dbReference>
<evidence type="ECO:0000256" key="5">
    <source>
        <dbReference type="ARBA" id="ARBA00022989"/>
    </source>
</evidence>
<accession>A0A011PUZ5</accession>
<dbReference type="PANTHER" id="PTHR30489:SF0">
    <property type="entry name" value="LIPOPROTEIN-RELEASING SYSTEM TRANSMEMBRANE PROTEIN LOLE"/>
    <property type="match status" value="1"/>
</dbReference>
<feature type="transmembrane region" description="Helical" evidence="7">
    <location>
        <begin position="269"/>
        <end position="290"/>
    </location>
</feature>
<feature type="transmembrane region" description="Helical" evidence="7">
    <location>
        <begin position="310"/>
        <end position="343"/>
    </location>
</feature>
<feature type="transmembrane region" description="Helical" evidence="7">
    <location>
        <begin position="12"/>
        <end position="37"/>
    </location>
</feature>